<dbReference type="AlphaFoldDB" id="A0A1J7IVE0"/>
<reference evidence="1 2" key="1">
    <citation type="submission" date="2016-10" db="EMBL/GenBank/DDBJ databases">
        <title>Draft genome sequence of Coniochaeta ligniaria NRRL30616, a lignocellulolytic fungus for bioabatement of inhibitors in plant biomass hydrolysates.</title>
        <authorList>
            <consortium name="DOE Joint Genome Institute"/>
            <person name="Jimenez D.J."/>
            <person name="Hector R.E."/>
            <person name="Riley R."/>
            <person name="Sun H."/>
            <person name="Grigoriev I.V."/>
            <person name="Van Elsas J.D."/>
            <person name="Nichols N.N."/>
        </authorList>
    </citation>
    <scope>NUCLEOTIDE SEQUENCE [LARGE SCALE GENOMIC DNA]</scope>
    <source>
        <strain evidence="1 2">NRRL 30616</strain>
    </source>
</reference>
<sequence>MASFLSRYTLAFVPSSSTCIWLPLLPDRYINPTCFQFYNLSSNFHKYPTSPNWNRGITILPDLKPYYISLLPYISFQQPQVCNLTIDPALFPDYRTDWEKKIEALQKRLVDTEQSVRVFAHHNLVPAHARHLDIPAILKEAGVTKLQYDQDRYHNKQDYYSRCRTKRQKRAGLLPSEKAIEIRKAFREDFPYRRYNAFAKQYGVTRHQPKKDVKDIARREARSGKSNDLLPTYSFKQLKTLKKKNHNGDDDNDDYEHDDDAIFQRWLGHIIKVDKDITLALEAVLKKEMDAYQAAERKWDAMKSSDVRDFLRYVRIANDFFQQFDGESEEELGVEKTTTPVSSY</sequence>
<dbReference type="InParanoid" id="A0A1J7IVE0"/>
<accession>A0A1J7IVE0</accession>
<gene>
    <name evidence="1" type="ORF">CONLIGDRAFT_648125</name>
</gene>
<proteinExistence type="predicted"/>
<organism evidence="1 2">
    <name type="scientific">Coniochaeta ligniaria NRRL 30616</name>
    <dbReference type="NCBI Taxonomy" id="1408157"/>
    <lineage>
        <taxon>Eukaryota</taxon>
        <taxon>Fungi</taxon>
        <taxon>Dikarya</taxon>
        <taxon>Ascomycota</taxon>
        <taxon>Pezizomycotina</taxon>
        <taxon>Sordariomycetes</taxon>
        <taxon>Sordariomycetidae</taxon>
        <taxon>Coniochaetales</taxon>
        <taxon>Coniochaetaceae</taxon>
        <taxon>Coniochaeta</taxon>
    </lineage>
</organism>
<evidence type="ECO:0000313" key="1">
    <source>
        <dbReference type="EMBL" id="OIW25065.1"/>
    </source>
</evidence>
<protein>
    <submittedName>
        <fullName evidence="1">Uncharacterized protein</fullName>
    </submittedName>
</protein>
<name>A0A1J7IVE0_9PEZI</name>
<keyword evidence="2" id="KW-1185">Reference proteome</keyword>
<dbReference type="EMBL" id="KV875102">
    <property type="protein sequence ID" value="OIW25065.1"/>
    <property type="molecule type" value="Genomic_DNA"/>
</dbReference>
<evidence type="ECO:0000313" key="2">
    <source>
        <dbReference type="Proteomes" id="UP000182658"/>
    </source>
</evidence>
<dbReference type="Proteomes" id="UP000182658">
    <property type="component" value="Unassembled WGS sequence"/>
</dbReference>